<protein>
    <submittedName>
        <fullName evidence="1">Uncharacterized protein</fullName>
    </submittedName>
</protein>
<gene>
    <name evidence="1" type="ORF">KCMC57_46540</name>
</gene>
<name>A0AB33K0D4_9ACTN</name>
<organism evidence="1">
    <name type="scientific">Kitasatospora sp. CMC57</name>
    <dbReference type="NCBI Taxonomy" id="3231513"/>
    <lineage>
        <taxon>Bacteria</taxon>
        <taxon>Bacillati</taxon>
        <taxon>Actinomycetota</taxon>
        <taxon>Actinomycetes</taxon>
        <taxon>Kitasatosporales</taxon>
        <taxon>Streptomycetaceae</taxon>
        <taxon>Kitasatospora</taxon>
    </lineage>
</organism>
<sequence length="150" mass="16099">MNQHGNVDRDAVLRAQVLLLGTGIGIHQEIAAYRILAEISPLTYLARLARALLTLGQEQFSGKHEAHLTVVLDAAGAVRRLAASEPHRDQLLIDALAEQQRLLEALGRSDDAAVARQELSEVGRLGFAAGRLVSPTGDPRPFGRRGAAGR</sequence>
<dbReference type="EMBL" id="AP035881">
    <property type="protein sequence ID" value="BFP48286.1"/>
    <property type="molecule type" value="Genomic_DNA"/>
</dbReference>
<proteinExistence type="predicted"/>
<dbReference type="RefSeq" id="WP_407990528.1">
    <property type="nucleotide sequence ID" value="NZ_AP035881.2"/>
</dbReference>
<accession>A0AB33K0D4</accession>
<reference evidence="1" key="1">
    <citation type="submission" date="2024-07" db="EMBL/GenBank/DDBJ databases">
        <title>Complete genome sequences of cellulolytic bacteria, Kitasatospora sp. CMC57 and Streptomyces sp. CMC78, isolated from Japanese agricultural soil.</title>
        <authorList>
            <person name="Hashimoto T."/>
            <person name="Ito M."/>
            <person name="Iwamoto M."/>
            <person name="Fukahori D."/>
            <person name="Shoda T."/>
            <person name="Sakoda M."/>
            <person name="Morohoshi T."/>
            <person name="Mitsuboshi M."/>
            <person name="Nishizawa T."/>
        </authorList>
    </citation>
    <scope>NUCLEOTIDE SEQUENCE</scope>
    <source>
        <strain evidence="1">CMC57</strain>
    </source>
</reference>
<evidence type="ECO:0000313" key="1">
    <source>
        <dbReference type="EMBL" id="BFP48286.1"/>
    </source>
</evidence>
<dbReference type="AlphaFoldDB" id="A0AB33K0D4"/>